<evidence type="ECO:0000256" key="5">
    <source>
        <dbReference type="ARBA" id="ARBA00020076"/>
    </source>
</evidence>
<gene>
    <name evidence="14" type="primary">sdhC</name>
    <name evidence="14" type="ORF">JM946_10140</name>
</gene>
<dbReference type="SUPFAM" id="SSF81343">
    <property type="entry name" value="Fumarate reductase respiratory complex transmembrane subunits"/>
    <property type="match status" value="1"/>
</dbReference>
<evidence type="ECO:0000256" key="10">
    <source>
        <dbReference type="ARBA" id="ARBA00023004"/>
    </source>
</evidence>
<proteinExistence type="inferred from homology"/>
<keyword evidence="11 13" id="KW-0472">Membrane</keyword>
<keyword evidence="10" id="KW-0408">Iron</keyword>
<dbReference type="PROSITE" id="PS01001">
    <property type="entry name" value="SDH_CYT_2"/>
    <property type="match status" value="1"/>
</dbReference>
<keyword evidence="15" id="KW-1185">Reference proteome</keyword>
<feature type="transmembrane region" description="Helical" evidence="13">
    <location>
        <begin position="105"/>
        <end position="125"/>
    </location>
</feature>
<dbReference type="InterPro" id="IPR000701">
    <property type="entry name" value="SuccDH_FuR_B_TM-su"/>
</dbReference>
<dbReference type="InterPro" id="IPR014314">
    <property type="entry name" value="Succ_DH_cytb556"/>
</dbReference>
<dbReference type="InterPro" id="IPR018495">
    <property type="entry name" value="Succ_DH_cyt_bsu_CS"/>
</dbReference>
<evidence type="ECO:0000256" key="3">
    <source>
        <dbReference type="ARBA" id="ARBA00004141"/>
    </source>
</evidence>
<organism evidence="14 15">
    <name type="scientific">Steroidobacter gossypii</name>
    <dbReference type="NCBI Taxonomy" id="2805490"/>
    <lineage>
        <taxon>Bacteria</taxon>
        <taxon>Pseudomonadati</taxon>
        <taxon>Pseudomonadota</taxon>
        <taxon>Gammaproteobacteria</taxon>
        <taxon>Steroidobacterales</taxon>
        <taxon>Steroidobacteraceae</taxon>
        <taxon>Steroidobacter</taxon>
    </lineage>
</organism>
<comment type="subcellular location">
    <subcellularLocation>
        <location evidence="3">Membrane</location>
        <topology evidence="3">Multi-pass membrane protein</topology>
    </subcellularLocation>
</comment>
<comment type="subunit">
    <text evidence="12">Part of an enzyme complex containing four subunits: a flavoprotein, an iron-sulfur protein, plus two membrane-anchoring proteins, SdhC and SdhD. The complex can form homotrimers.</text>
</comment>
<evidence type="ECO:0000256" key="8">
    <source>
        <dbReference type="ARBA" id="ARBA00022723"/>
    </source>
</evidence>
<dbReference type="EMBL" id="JAEVLS010000002">
    <property type="protein sequence ID" value="MBM0105112.1"/>
    <property type="molecule type" value="Genomic_DNA"/>
</dbReference>
<protein>
    <recommendedName>
        <fullName evidence="5">Succinate dehydrogenase cytochrome b556 subunit</fullName>
    </recommendedName>
</protein>
<evidence type="ECO:0000256" key="12">
    <source>
        <dbReference type="ARBA" id="ARBA00025912"/>
    </source>
</evidence>
<name>A0ABS1WVW0_9GAMM</name>
<evidence type="ECO:0000256" key="1">
    <source>
        <dbReference type="ARBA" id="ARBA00001971"/>
    </source>
</evidence>
<dbReference type="CDD" id="cd03499">
    <property type="entry name" value="SQR_TypeC_SdhC"/>
    <property type="match status" value="1"/>
</dbReference>
<comment type="function">
    <text evidence="2">Membrane-anchoring subunit of succinate dehydrogenase (SDH).</text>
</comment>
<keyword evidence="9 13" id="KW-1133">Transmembrane helix</keyword>
<sequence>MSNPKFERPLSPFMMYRWQYSNTLSILHRVTGCALTAGLLLFVYWLVAVASGPEAYAEAQSVFAHPLTRVLLVGFSFAFFYHLLNGIRHLVWDAGYGFEKPRARATGWLVFLGAIVLTAILWVLVATGGAA</sequence>
<evidence type="ECO:0000256" key="4">
    <source>
        <dbReference type="ARBA" id="ARBA00007244"/>
    </source>
</evidence>
<evidence type="ECO:0000313" key="15">
    <source>
        <dbReference type="Proteomes" id="UP000661077"/>
    </source>
</evidence>
<evidence type="ECO:0000256" key="2">
    <source>
        <dbReference type="ARBA" id="ARBA00004050"/>
    </source>
</evidence>
<dbReference type="PANTHER" id="PTHR10978">
    <property type="entry name" value="SUCCINATE DEHYDROGENASE CYTOCHROME B560 SUBUNIT"/>
    <property type="match status" value="1"/>
</dbReference>
<dbReference type="Proteomes" id="UP000661077">
    <property type="component" value="Unassembled WGS sequence"/>
</dbReference>
<dbReference type="RefSeq" id="WP_203167174.1">
    <property type="nucleotide sequence ID" value="NZ_JAEVLS010000002.1"/>
</dbReference>
<dbReference type="PANTHER" id="PTHR10978:SF5">
    <property type="entry name" value="SUCCINATE DEHYDROGENASE CYTOCHROME B560 SUBUNIT, MITOCHONDRIAL"/>
    <property type="match status" value="1"/>
</dbReference>
<keyword evidence="7 13" id="KW-0812">Transmembrane</keyword>
<reference evidence="14 15" key="1">
    <citation type="journal article" date="2021" name="Int. J. Syst. Evol. Microbiol.">
        <title>Steroidobacter gossypii sp. nov., isolated from soil of cotton cropping field.</title>
        <authorList>
            <person name="Huang R."/>
            <person name="Yang S."/>
            <person name="Zhen C."/>
            <person name="Liu W."/>
        </authorList>
    </citation>
    <scope>NUCLEOTIDE SEQUENCE [LARGE SCALE GENOMIC DNA]</scope>
    <source>
        <strain evidence="14 15">S1-65</strain>
    </source>
</reference>
<evidence type="ECO:0000256" key="6">
    <source>
        <dbReference type="ARBA" id="ARBA00022617"/>
    </source>
</evidence>
<comment type="caution">
    <text evidence="14">The sequence shown here is derived from an EMBL/GenBank/DDBJ whole genome shotgun (WGS) entry which is preliminary data.</text>
</comment>
<dbReference type="InterPro" id="IPR034804">
    <property type="entry name" value="SQR/QFR_C/D"/>
</dbReference>
<evidence type="ECO:0000256" key="13">
    <source>
        <dbReference type="SAM" id="Phobius"/>
    </source>
</evidence>
<evidence type="ECO:0000256" key="11">
    <source>
        <dbReference type="ARBA" id="ARBA00023136"/>
    </source>
</evidence>
<dbReference type="Pfam" id="PF01127">
    <property type="entry name" value="Sdh_cyt"/>
    <property type="match status" value="1"/>
</dbReference>
<dbReference type="NCBIfam" id="TIGR02970">
    <property type="entry name" value="succ_dehyd_cytB"/>
    <property type="match status" value="1"/>
</dbReference>
<keyword evidence="6" id="KW-0349">Heme</keyword>
<comment type="cofactor">
    <cofactor evidence="1">
        <name>heme</name>
        <dbReference type="ChEBI" id="CHEBI:30413"/>
    </cofactor>
</comment>
<evidence type="ECO:0000313" key="14">
    <source>
        <dbReference type="EMBL" id="MBM0105112.1"/>
    </source>
</evidence>
<feature type="transmembrane region" description="Helical" evidence="13">
    <location>
        <begin position="67"/>
        <end position="84"/>
    </location>
</feature>
<keyword evidence="8" id="KW-0479">Metal-binding</keyword>
<evidence type="ECO:0000256" key="9">
    <source>
        <dbReference type="ARBA" id="ARBA00022989"/>
    </source>
</evidence>
<dbReference type="PIRSF" id="PIRSF000178">
    <property type="entry name" value="SDH_cyt_b560"/>
    <property type="match status" value="1"/>
</dbReference>
<evidence type="ECO:0000256" key="7">
    <source>
        <dbReference type="ARBA" id="ARBA00022692"/>
    </source>
</evidence>
<dbReference type="Gene3D" id="1.20.1300.10">
    <property type="entry name" value="Fumarate reductase/succinate dehydrogenase, transmembrane subunit"/>
    <property type="match status" value="1"/>
</dbReference>
<comment type="similarity">
    <text evidence="4">Belongs to the cytochrome b560 family.</text>
</comment>
<accession>A0ABS1WVW0</accession>